<name>A0A4Y2N702_ARAVE</name>
<keyword evidence="1" id="KW-1133">Transmembrane helix</keyword>
<comment type="caution">
    <text evidence="2">The sequence shown here is derived from an EMBL/GenBank/DDBJ whole genome shotgun (WGS) entry which is preliminary data.</text>
</comment>
<evidence type="ECO:0000313" key="3">
    <source>
        <dbReference type="Proteomes" id="UP000499080"/>
    </source>
</evidence>
<proteinExistence type="predicted"/>
<accession>A0A4Y2N702</accession>
<feature type="transmembrane region" description="Helical" evidence="1">
    <location>
        <begin position="125"/>
        <end position="145"/>
    </location>
</feature>
<keyword evidence="1" id="KW-0812">Transmembrane</keyword>
<dbReference type="EMBL" id="BGPR01008526">
    <property type="protein sequence ID" value="GBN34390.1"/>
    <property type="molecule type" value="Genomic_DNA"/>
</dbReference>
<reference evidence="2 3" key="1">
    <citation type="journal article" date="2019" name="Sci. Rep.">
        <title>Orb-weaving spider Araneus ventricosus genome elucidates the spidroin gene catalogue.</title>
        <authorList>
            <person name="Kono N."/>
            <person name="Nakamura H."/>
            <person name="Ohtoshi R."/>
            <person name="Moran D.A.P."/>
            <person name="Shinohara A."/>
            <person name="Yoshida Y."/>
            <person name="Fujiwara M."/>
            <person name="Mori M."/>
            <person name="Tomita M."/>
            <person name="Arakawa K."/>
        </authorList>
    </citation>
    <scope>NUCLEOTIDE SEQUENCE [LARGE SCALE GENOMIC DNA]</scope>
</reference>
<keyword evidence="1" id="KW-0472">Membrane</keyword>
<sequence length="186" mass="21202">MKSTRTGAKNDAIGFRRSEPIILSDFLPQFYQGRVQGYGVVFCHVYFRATWTWDLTIRPRHQVTFQNCDVRSLSDKTKLIRNEQYPKNRFTYGPGYRNFMKLPRPVVVPSWMVPDAVPPPSRPSFLSLIIIIIISVTLIVIWFWINSALFVSKVKDAVSRTSDSIVKAELTTGVAAAATATDIIWM</sequence>
<dbReference type="AlphaFoldDB" id="A0A4Y2N702"/>
<dbReference type="Proteomes" id="UP000499080">
    <property type="component" value="Unassembled WGS sequence"/>
</dbReference>
<evidence type="ECO:0000256" key="1">
    <source>
        <dbReference type="SAM" id="Phobius"/>
    </source>
</evidence>
<organism evidence="2 3">
    <name type="scientific">Araneus ventricosus</name>
    <name type="common">Orbweaver spider</name>
    <name type="synonym">Epeira ventricosa</name>
    <dbReference type="NCBI Taxonomy" id="182803"/>
    <lineage>
        <taxon>Eukaryota</taxon>
        <taxon>Metazoa</taxon>
        <taxon>Ecdysozoa</taxon>
        <taxon>Arthropoda</taxon>
        <taxon>Chelicerata</taxon>
        <taxon>Arachnida</taxon>
        <taxon>Araneae</taxon>
        <taxon>Araneomorphae</taxon>
        <taxon>Entelegynae</taxon>
        <taxon>Araneoidea</taxon>
        <taxon>Araneidae</taxon>
        <taxon>Araneus</taxon>
    </lineage>
</organism>
<protein>
    <submittedName>
        <fullName evidence="2">Uncharacterized protein</fullName>
    </submittedName>
</protein>
<keyword evidence="3" id="KW-1185">Reference proteome</keyword>
<gene>
    <name evidence="2" type="ORF">AVEN_184981_1</name>
</gene>
<evidence type="ECO:0000313" key="2">
    <source>
        <dbReference type="EMBL" id="GBN34390.1"/>
    </source>
</evidence>